<organism evidence="1 2">
    <name type="scientific">Phytophthora fragariaefolia</name>
    <dbReference type="NCBI Taxonomy" id="1490495"/>
    <lineage>
        <taxon>Eukaryota</taxon>
        <taxon>Sar</taxon>
        <taxon>Stramenopiles</taxon>
        <taxon>Oomycota</taxon>
        <taxon>Peronosporomycetes</taxon>
        <taxon>Peronosporales</taxon>
        <taxon>Peronosporaceae</taxon>
        <taxon>Phytophthora</taxon>
    </lineage>
</organism>
<comment type="caution">
    <text evidence="1">The sequence shown here is derived from an EMBL/GenBank/DDBJ whole genome shotgun (WGS) entry which is preliminary data.</text>
</comment>
<name>A0A9W7D295_9STRA</name>
<accession>A0A9W7D295</accession>
<evidence type="ECO:0000313" key="1">
    <source>
        <dbReference type="EMBL" id="GMF55155.1"/>
    </source>
</evidence>
<dbReference type="Proteomes" id="UP001165121">
    <property type="component" value="Unassembled WGS sequence"/>
</dbReference>
<proteinExistence type="predicted"/>
<keyword evidence="2" id="KW-1185">Reference proteome</keyword>
<gene>
    <name evidence="1" type="ORF">Pfra01_002316300</name>
</gene>
<dbReference type="EMBL" id="BSXT01003664">
    <property type="protein sequence ID" value="GMF55155.1"/>
    <property type="molecule type" value="Genomic_DNA"/>
</dbReference>
<dbReference type="AlphaFoldDB" id="A0A9W7D295"/>
<sequence>MLTTAEGIPAQCTRNASSALHLANGTIGNITGFKNAANDRIQVVQQENMNVHVHSKPPDAICIQLRDHQLRKKRLLTHFPLELSRFVSIEIEVSASN</sequence>
<protein>
    <submittedName>
        <fullName evidence="1">Unnamed protein product</fullName>
    </submittedName>
</protein>
<reference evidence="1" key="1">
    <citation type="submission" date="2023-04" db="EMBL/GenBank/DDBJ databases">
        <title>Phytophthora fragariaefolia NBRC 109709.</title>
        <authorList>
            <person name="Ichikawa N."/>
            <person name="Sato H."/>
            <person name="Tonouchi N."/>
        </authorList>
    </citation>
    <scope>NUCLEOTIDE SEQUENCE</scope>
    <source>
        <strain evidence="1">NBRC 109709</strain>
    </source>
</reference>
<evidence type="ECO:0000313" key="2">
    <source>
        <dbReference type="Proteomes" id="UP001165121"/>
    </source>
</evidence>